<dbReference type="EMBL" id="CP031165">
    <property type="protein sequence ID" value="AXV07564.1"/>
    <property type="molecule type" value="Genomic_DNA"/>
</dbReference>
<evidence type="ECO:0000256" key="2">
    <source>
        <dbReference type="SAM" id="SignalP"/>
    </source>
</evidence>
<dbReference type="RefSeq" id="WP_114592034.1">
    <property type="nucleotide sequence ID" value="NZ_CP031165.1"/>
</dbReference>
<gene>
    <name evidence="5" type="ORF">DVS28_a2885</name>
</gene>
<name>A0A346XZB7_9ACTN</name>
<dbReference type="InterPro" id="IPR023158">
    <property type="entry name" value="YerB-like_sf"/>
</dbReference>
<feature type="signal peptide" evidence="2">
    <location>
        <begin position="1"/>
        <end position="20"/>
    </location>
</feature>
<reference evidence="5 6" key="1">
    <citation type="submission" date="2018-09" db="EMBL/GenBank/DDBJ databases">
        <title>Complete genome sequence of Euzebya sp. DY32-46 isolated from seawater of Pacific Ocean.</title>
        <authorList>
            <person name="Xu L."/>
            <person name="Wu Y.-H."/>
            <person name="Xu X.-W."/>
        </authorList>
    </citation>
    <scope>NUCLEOTIDE SEQUENCE [LARGE SCALE GENOMIC DNA]</scope>
    <source>
        <strain evidence="5 6">DY32-46</strain>
    </source>
</reference>
<evidence type="ECO:0000313" key="6">
    <source>
        <dbReference type="Proteomes" id="UP000264006"/>
    </source>
</evidence>
<sequence length="364" mass="38493">MRLRPLLTLLLLVSLLAACGGGDPEVEATETPVAEVTSEPEPEPTEEPTKKPTPEATEEPGPVAPLTGEDIEDEALFDLSVVAVKIDNDIDARPQVGLADADVVIVEPIEGLTRLVAILHSDGSGEVGPVRSGRRVDPQLFGAFEPIFAFSGAAGPNYPAIDGGFSNTVVNDRNQAGWRREGTRSAPHNLFIPLETIRERFPDATGPGATPVFAFDEATPAGGTATDGFTVDYGRFRTQSGWTWSDDGWVRSQDGTPHLSGEPDRNVEGAPIVAANVVVLTVETTGSQAEPVVVLGEGPARIHRDGQVFEGTWSKPTAEDQYRFTTADGSDLPLAPGATWLEIHPTSGTYVPGVPVVETDATEG</sequence>
<dbReference type="SUPFAM" id="SSF159774">
    <property type="entry name" value="YerB-like"/>
    <property type="match status" value="1"/>
</dbReference>
<dbReference type="KEGG" id="euz:DVS28_a2885"/>
<organism evidence="5 6">
    <name type="scientific">Euzebya pacifica</name>
    <dbReference type="NCBI Taxonomy" id="1608957"/>
    <lineage>
        <taxon>Bacteria</taxon>
        <taxon>Bacillati</taxon>
        <taxon>Actinomycetota</taxon>
        <taxon>Nitriliruptoria</taxon>
        <taxon>Euzebyales</taxon>
    </lineage>
</organism>
<dbReference type="OrthoDB" id="9779102at2"/>
<protein>
    <submittedName>
        <fullName evidence="5">Secreted protein</fullName>
    </submittedName>
</protein>
<evidence type="ECO:0000259" key="4">
    <source>
        <dbReference type="Pfam" id="PF17479"/>
    </source>
</evidence>
<feature type="domain" description="DUF3048" evidence="4">
    <location>
        <begin position="237"/>
        <end position="340"/>
    </location>
</feature>
<dbReference type="Gene3D" id="3.50.90.10">
    <property type="entry name" value="YerB-like"/>
    <property type="match status" value="1"/>
</dbReference>
<feature type="domain" description="DUF3048" evidence="3">
    <location>
        <begin position="66"/>
        <end position="202"/>
    </location>
</feature>
<proteinExistence type="predicted"/>
<dbReference type="AlphaFoldDB" id="A0A346XZB7"/>
<keyword evidence="2" id="KW-0732">Signal</keyword>
<feature type="region of interest" description="Disordered" evidence="1">
    <location>
        <begin position="21"/>
        <end position="67"/>
    </location>
</feature>
<evidence type="ECO:0000259" key="3">
    <source>
        <dbReference type="Pfam" id="PF11258"/>
    </source>
</evidence>
<feature type="chain" id="PRO_5039473644" evidence="2">
    <location>
        <begin position="21"/>
        <end position="364"/>
    </location>
</feature>
<dbReference type="Proteomes" id="UP000264006">
    <property type="component" value="Chromosome"/>
</dbReference>
<dbReference type="PROSITE" id="PS51257">
    <property type="entry name" value="PROKAR_LIPOPROTEIN"/>
    <property type="match status" value="1"/>
</dbReference>
<dbReference type="Pfam" id="PF17479">
    <property type="entry name" value="DUF3048_C"/>
    <property type="match status" value="1"/>
</dbReference>
<dbReference type="InterPro" id="IPR021416">
    <property type="entry name" value="DUF3048_N"/>
</dbReference>
<dbReference type="Pfam" id="PF11258">
    <property type="entry name" value="DUF3048"/>
    <property type="match status" value="1"/>
</dbReference>
<dbReference type="InterPro" id="IPR035328">
    <property type="entry name" value="DUF3048_C"/>
</dbReference>
<evidence type="ECO:0000256" key="1">
    <source>
        <dbReference type="SAM" id="MobiDB-lite"/>
    </source>
</evidence>
<evidence type="ECO:0000313" key="5">
    <source>
        <dbReference type="EMBL" id="AXV07564.1"/>
    </source>
</evidence>
<keyword evidence="6" id="KW-1185">Reference proteome</keyword>
<accession>A0A346XZB7</accession>